<evidence type="ECO:0000313" key="1">
    <source>
        <dbReference type="EMBL" id="OOM62190.1"/>
    </source>
</evidence>
<protein>
    <submittedName>
        <fullName evidence="1">Uncharacterized protein</fullName>
    </submittedName>
</protein>
<dbReference type="AlphaFoldDB" id="A0A1S8S9H3"/>
<dbReference type="Proteomes" id="UP000190973">
    <property type="component" value="Unassembled WGS sequence"/>
</dbReference>
<proteinExistence type="predicted"/>
<dbReference type="EMBL" id="LZZI01000026">
    <property type="protein sequence ID" value="OOM62190.1"/>
    <property type="molecule type" value="Genomic_DNA"/>
</dbReference>
<name>A0A1S8S9H3_CLOBE</name>
<reference evidence="1 2" key="1">
    <citation type="submission" date="2016-05" db="EMBL/GenBank/DDBJ databases">
        <title>Microbial solvent formation.</title>
        <authorList>
            <person name="Poehlein A."/>
            <person name="Montoya Solano J.D."/>
            <person name="Flitsch S."/>
            <person name="Krabben P."/>
            <person name="Duerre P."/>
            <person name="Daniel R."/>
        </authorList>
    </citation>
    <scope>NUCLEOTIDE SEQUENCE [LARGE SCALE GENOMIC DNA]</scope>
    <source>
        <strain evidence="1 2">DSM 53</strain>
    </source>
</reference>
<evidence type="ECO:0000313" key="2">
    <source>
        <dbReference type="Proteomes" id="UP000190973"/>
    </source>
</evidence>
<gene>
    <name evidence="1" type="ORF">CLBCK_18930</name>
</gene>
<organism evidence="1 2">
    <name type="scientific">Clostridium beijerinckii</name>
    <name type="common">Clostridium MP</name>
    <dbReference type="NCBI Taxonomy" id="1520"/>
    <lineage>
        <taxon>Bacteria</taxon>
        <taxon>Bacillati</taxon>
        <taxon>Bacillota</taxon>
        <taxon>Clostridia</taxon>
        <taxon>Eubacteriales</taxon>
        <taxon>Clostridiaceae</taxon>
        <taxon>Clostridium</taxon>
    </lineage>
</organism>
<sequence length="45" mass="5261">MLGIFITLLVAESLIIGQCYLSEKLYFNRKVESKLGNKIKFRNIR</sequence>
<dbReference type="RefSeq" id="WP_173715017.1">
    <property type="nucleotide sequence ID" value="NZ_JABTAE010000001.1"/>
</dbReference>
<accession>A0A1S8S9H3</accession>
<comment type="caution">
    <text evidence="1">The sequence shown here is derived from an EMBL/GenBank/DDBJ whole genome shotgun (WGS) entry which is preliminary data.</text>
</comment>